<evidence type="ECO:0000313" key="2">
    <source>
        <dbReference type="Proteomes" id="UP000887577"/>
    </source>
</evidence>
<feature type="chain" id="PRO_5037702473" evidence="1">
    <location>
        <begin position="20"/>
        <end position="147"/>
    </location>
</feature>
<proteinExistence type="predicted"/>
<dbReference type="WBParaSite" id="PSU_v2.g19369.t1">
    <property type="protein sequence ID" value="PSU_v2.g19369.t1"/>
    <property type="gene ID" value="PSU_v2.g19369"/>
</dbReference>
<dbReference type="AlphaFoldDB" id="A0A914YGE0"/>
<feature type="signal peptide" evidence="1">
    <location>
        <begin position="1"/>
        <end position="19"/>
    </location>
</feature>
<accession>A0A914YGE0</accession>
<keyword evidence="2" id="KW-1185">Reference proteome</keyword>
<reference evidence="3" key="1">
    <citation type="submission" date="2022-11" db="UniProtKB">
        <authorList>
            <consortium name="WormBaseParasite"/>
        </authorList>
    </citation>
    <scope>IDENTIFICATION</scope>
</reference>
<dbReference type="Proteomes" id="UP000887577">
    <property type="component" value="Unplaced"/>
</dbReference>
<name>A0A914YGE0_9BILA</name>
<sequence>MDFFKIIIIIFALLLGIFGQRFQRHSSNDNSQNNLDVVDNSKKLASDVNTFLITESREYEIELLNGELKFEMCTSVCNNDLLIFCFDSDEPKTVAGSNRCPNQCEVHAGFQQIGADKVAHFSGRTSSYAVTKQCDIVTMQSPATTFF</sequence>
<evidence type="ECO:0000256" key="1">
    <source>
        <dbReference type="SAM" id="SignalP"/>
    </source>
</evidence>
<protein>
    <submittedName>
        <fullName evidence="3">Uncharacterized protein</fullName>
    </submittedName>
</protein>
<organism evidence="2 3">
    <name type="scientific">Panagrolaimus superbus</name>
    <dbReference type="NCBI Taxonomy" id="310955"/>
    <lineage>
        <taxon>Eukaryota</taxon>
        <taxon>Metazoa</taxon>
        <taxon>Ecdysozoa</taxon>
        <taxon>Nematoda</taxon>
        <taxon>Chromadorea</taxon>
        <taxon>Rhabditida</taxon>
        <taxon>Tylenchina</taxon>
        <taxon>Panagrolaimomorpha</taxon>
        <taxon>Panagrolaimoidea</taxon>
        <taxon>Panagrolaimidae</taxon>
        <taxon>Panagrolaimus</taxon>
    </lineage>
</organism>
<keyword evidence="1" id="KW-0732">Signal</keyword>
<evidence type="ECO:0000313" key="3">
    <source>
        <dbReference type="WBParaSite" id="PSU_v2.g19369.t1"/>
    </source>
</evidence>